<dbReference type="InterPro" id="IPR002035">
    <property type="entry name" value="VWF_A"/>
</dbReference>
<dbReference type="PROSITE" id="PS50234">
    <property type="entry name" value="VWFA"/>
    <property type="match status" value="1"/>
</dbReference>
<name>A0ABD3WBE3_SINWO</name>
<comment type="caution">
    <text evidence="2">The sequence shown here is derived from an EMBL/GenBank/DDBJ whole genome shotgun (WGS) entry which is preliminary data.</text>
</comment>
<organism evidence="2 3">
    <name type="scientific">Sinanodonta woodiana</name>
    <name type="common">Chinese pond mussel</name>
    <name type="synonym">Anodonta woodiana</name>
    <dbReference type="NCBI Taxonomy" id="1069815"/>
    <lineage>
        <taxon>Eukaryota</taxon>
        <taxon>Metazoa</taxon>
        <taxon>Spiralia</taxon>
        <taxon>Lophotrochozoa</taxon>
        <taxon>Mollusca</taxon>
        <taxon>Bivalvia</taxon>
        <taxon>Autobranchia</taxon>
        <taxon>Heteroconchia</taxon>
        <taxon>Palaeoheterodonta</taxon>
        <taxon>Unionida</taxon>
        <taxon>Unionoidea</taxon>
        <taxon>Unionidae</taxon>
        <taxon>Unioninae</taxon>
        <taxon>Sinanodonta</taxon>
    </lineage>
</organism>
<sequence>YIGSNLGSGLSMIFTNLLMKDRMSLHRDRILLLVTGQNPSISHNHRLWTKILREDAGFKIFVVALGDLVNKDEFRLMTNQPWQDYFFYLKYSQIHEAVGNLTNNESVIVHTTSQLVHQIKINLKAANVSRLLLYLEATNHSKAFRLMKQVAQNIAHGIRKPGLTIALNEGNGTVFRSVDTAVESLKVIQAEKLLTFDTLHNPLVTKGLSQNLQIIMFLSSSAPSFNIRSVIDLKHLGCVVYAVGVGEQPSLETMQELVSFPWYLHLARA</sequence>
<reference evidence="2 3" key="1">
    <citation type="submission" date="2024-11" db="EMBL/GenBank/DDBJ databases">
        <title>Chromosome-level genome assembly of the freshwater bivalve Anodonta woodiana.</title>
        <authorList>
            <person name="Chen X."/>
        </authorList>
    </citation>
    <scope>NUCLEOTIDE SEQUENCE [LARGE SCALE GENOMIC DNA]</scope>
    <source>
        <strain evidence="2">MN2024</strain>
        <tissue evidence="2">Gills</tissue>
    </source>
</reference>
<evidence type="ECO:0000259" key="1">
    <source>
        <dbReference type="PROSITE" id="PS50234"/>
    </source>
</evidence>
<dbReference type="AlphaFoldDB" id="A0ABD3WBE3"/>
<feature type="non-terminal residue" evidence="2">
    <location>
        <position position="1"/>
    </location>
</feature>
<accession>A0ABD3WBE3</accession>
<dbReference type="Gene3D" id="3.40.50.410">
    <property type="entry name" value="von Willebrand factor, type A domain"/>
    <property type="match status" value="1"/>
</dbReference>
<evidence type="ECO:0000313" key="2">
    <source>
        <dbReference type="EMBL" id="KAL3871229.1"/>
    </source>
</evidence>
<evidence type="ECO:0000313" key="3">
    <source>
        <dbReference type="Proteomes" id="UP001634394"/>
    </source>
</evidence>
<dbReference type="EMBL" id="JBJQND010000007">
    <property type="protein sequence ID" value="KAL3871229.1"/>
    <property type="molecule type" value="Genomic_DNA"/>
</dbReference>
<proteinExistence type="predicted"/>
<dbReference type="InterPro" id="IPR036465">
    <property type="entry name" value="vWFA_dom_sf"/>
</dbReference>
<keyword evidence="3" id="KW-1185">Reference proteome</keyword>
<dbReference type="SUPFAM" id="SSF53300">
    <property type="entry name" value="vWA-like"/>
    <property type="match status" value="1"/>
</dbReference>
<gene>
    <name evidence="2" type="ORF">ACJMK2_039237</name>
</gene>
<protein>
    <recommendedName>
        <fullName evidence="1">VWFA domain-containing protein</fullName>
    </recommendedName>
</protein>
<feature type="domain" description="VWFA" evidence="1">
    <location>
        <begin position="1"/>
        <end position="101"/>
    </location>
</feature>
<dbReference type="Proteomes" id="UP001634394">
    <property type="component" value="Unassembled WGS sequence"/>
</dbReference>